<reference evidence="13" key="1">
    <citation type="journal article" date="2014" name="Proc. Natl. Acad. Sci. U.S.A.">
        <title>Extensive sampling of basidiomycete genomes demonstrates inadequacy of the white-rot/brown-rot paradigm for wood decay fungi.</title>
        <authorList>
            <person name="Riley R."/>
            <person name="Salamov A.A."/>
            <person name="Brown D.W."/>
            <person name="Nagy L.G."/>
            <person name="Floudas D."/>
            <person name="Held B.W."/>
            <person name="Levasseur A."/>
            <person name="Lombard V."/>
            <person name="Morin E."/>
            <person name="Otillar R."/>
            <person name="Lindquist E.A."/>
            <person name="Sun H."/>
            <person name="LaButti K.M."/>
            <person name="Schmutz J."/>
            <person name="Jabbour D."/>
            <person name="Luo H."/>
            <person name="Baker S.E."/>
            <person name="Pisabarro A.G."/>
            <person name="Walton J.D."/>
            <person name="Blanchette R.A."/>
            <person name="Henrissat B."/>
            <person name="Martin F."/>
            <person name="Cullen D."/>
            <person name="Hibbett D.S."/>
            <person name="Grigoriev I.V."/>
        </authorList>
    </citation>
    <scope>NUCLEOTIDE SEQUENCE [LARGE SCALE GENOMIC DNA]</scope>
    <source>
        <strain evidence="13">FD-172 SS1</strain>
    </source>
</reference>
<dbReference type="SMART" id="SM00312">
    <property type="entry name" value="PX"/>
    <property type="match status" value="1"/>
</dbReference>
<dbReference type="SUPFAM" id="SSF64268">
    <property type="entry name" value="PX domain"/>
    <property type="match status" value="1"/>
</dbReference>
<feature type="region of interest" description="Disordered" evidence="10">
    <location>
        <begin position="58"/>
        <end position="92"/>
    </location>
</feature>
<keyword evidence="5" id="KW-0967">Endosome</keyword>
<feature type="domain" description="PX" evidence="11">
    <location>
        <begin position="117"/>
        <end position="228"/>
    </location>
</feature>
<dbReference type="HOGENOM" id="CLU_078839_0_0_1"/>
<evidence type="ECO:0000256" key="9">
    <source>
        <dbReference type="ARBA" id="ARBA00033785"/>
    </source>
</evidence>
<evidence type="ECO:0000313" key="13">
    <source>
        <dbReference type="Proteomes" id="UP000027195"/>
    </source>
</evidence>
<dbReference type="Gene3D" id="3.30.1520.10">
    <property type="entry name" value="Phox-like domain"/>
    <property type="match status" value="1"/>
</dbReference>
<keyword evidence="6" id="KW-0472">Membrane</keyword>
<dbReference type="Pfam" id="PF00787">
    <property type="entry name" value="PX"/>
    <property type="match status" value="1"/>
</dbReference>
<gene>
    <name evidence="12" type="ORF">BOTBODRAFT_34977</name>
</gene>
<keyword evidence="13" id="KW-1185">Reference proteome</keyword>
<protein>
    <recommendedName>
        <fullName evidence="8">Endosomal/vacuolar adapter protein YPT35</fullName>
    </recommendedName>
    <alternativeName>
        <fullName evidence="9">PX domain-containing protein YPT35</fullName>
    </alternativeName>
</protein>
<dbReference type="Proteomes" id="UP000027195">
    <property type="component" value="Unassembled WGS sequence"/>
</dbReference>
<feature type="region of interest" description="Disordered" evidence="10">
    <location>
        <begin position="1"/>
        <end position="35"/>
    </location>
</feature>
<dbReference type="OrthoDB" id="10254720at2759"/>
<evidence type="ECO:0000256" key="3">
    <source>
        <dbReference type="ARBA" id="ARBA00007426"/>
    </source>
</evidence>
<evidence type="ECO:0000256" key="6">
    <source>
        <dbReference type="ARBA" id="ARBA00023136"/>
    </source>
</evidence>
<dbReference type="GO" id="GO:0032266">
    <property type="term" value="F:phosphatidylinositol-3-phosphate binding"/>
    <property type="evidence" value="ECO:0007669"/>
    <property type="project" value="InterPro"/>
</dbReference>
<dbReference type="CDD" id="cd07280">
    <property type="entry name" value="PX_YPT35"/>
    <property type="match status" value="1"/>
</dbReference>
<sequence>MSTVSTPSSPSSPSSPLLPCTPTFPEYSAPSHPFQNTNELITVIPKSTSDLITEESQLYDEFPSDDESTPVTPPAMGRPSKPVRRKSHHSRASVDSRSVFSNDIFLSNNLGESRAFARRVTVPGWTSVGDKLGAAYIVYDCAIVTKDGTTIHALKRYSAFEQLHTSLMLSLPRYLLPQIPRLPPKSALSRYRPSFLARRRRNLEQWLSAILLHPEVGASKAVRVWLME</sequence>
<keyword evidence="4" id="KW-0926">Vacuole</keyword>
<dbReference type="InterPro" id="IPR037917">
    <property type="entry name" value="Ypt35_PX"/>
</dbReference>
<feature type="compositionally biased region" description="Basic residues" evidence="10">
    <location>
        <begin position="81"/>
        <end position="91"/>
    </location>
</feature>
<evidence type="ECO:0000256" key="2">
    <source>
        <dbReference type="ARBA" id="ARBA00004177"/>
    </source>
</evidence>
<feature type="compositionally biased region" description="Low complexity" evidence="10">
    <location>
        <begin position="1"/>
        <end position="25"/>
    </location>
</feature>
<organism evidence="12 13">
    <name type="scientific">Botryobasidium botryosum (strain FD-172 SS1)</name>
    <dbReference type="NCBI Taxonomy" id="930990"/>
    <lineage>
        <taxon>Eukaryota</taxon>
        <taxon>Fungi</taxon>
        <taxon>Dikarya</taxon>
        <taxon>Basidiomycota</taxon>
        <taxon>Agaricomycotina</taxon>
        <taxon>Agaricomycetes</taxon>
        <taxon>Cantharellales</taxon>
        <taxon>Botryobasidiaceae</taxon>
        <taxon>Botryobasidium</taxon>
    </lineage>
</organism>
<comment type="function">
    <text evidence="7">Recruits the lipid transfer protein VPS13 to endosomal and vacuolar membranes.</text>
</comment>
<evidence type="ECO:0000256" key="4">
    <source>
        <dbReference type="ARBA" id="ARBA00022554"/>
    </source>
</evidence>
<evidence type="ECO:0000256" key="1">
    <source>
        <dbReference type="ARBA" id="ARBA00004148"/>
    </source>
</evidence>
<dbReference type="PROSITE" id="PS50195">
    <property type="entry name" value="PX"/>
    <property type="match status" value="1"/>
</dbReference>
<dbReference type="AlphaFoldDB" id="A0A067M8M8"/>
<dbReference type="InParanoid" id="A0A067M8M8"/>
<proteinExistence type="inferred from homology"/>
<dbReference type="EMBL" id="KL198054">
    <property type="protein sequence ID" value="KDQ11899.1"/>
    <property type="molecule type" value="Genomic_DNA"/>
</dbReference>
<accession>A0A067M8M8</accession>
<dbReference type="GO" id="GO:0010008">
    <property type="term" value="C:endosome membrane"/>
    <property type="evidence" value="ECO:0007669"/>
    <property type="project" value="UniProtKB-SubCell"/>
</dbReference>
<dbReference type="PANTHER" id="PTHR10555:SF170">
    <property type="entry name" value="FI18122P1"/>
    <property type="match status" value="1"/>
</dbReference>
<dbReference type="STRING" id="930990.A0A067M8M8"/>
<evidence type="ECO:0000256" key="10">
    <source>
        <dbReference type="SAM" id="MobiDB-lite"/>
    </source>
</evidence>
<name>A0A067M8M8_BOTB1</name>
<dbReference type="InterPro" id="IPR036871">
    <property type="entry name" value="PX_dom_sf"/>
</dbReference>
<evidence type="ECO:0000256" key="7">
    <source>
        <dbReference type="ARBA" id="ARBA00033728"/>
    </source>
</evidence>
<evidence type="ECO:0000259" key="11">
    <source>
        <dbReference type="PROSITE" id="PS50195"/>
    </source>
</evidence>
<evidence type="ECO:0000256" key="5">
    <source>
        <dbReference type="ARBA" id="ARBA00022753"/>
    </source>
</evidence>
<evidence type="ECO:0000256" key="8">
    <source>
        <dbReference type="ARBA" id="ARBA00033774"/>
    </source>
</evidence>
<comment type="similarity">
    <text evidence="3">Belongs to the YPT35 family.</text>
</comment>
<dbReference type="GO" id="GO:0005774">
    <property type="term" value="C:vacuolar membrane"/>
    <property type="evidence" value="ECO:0007669"/>
    <property type="project" value="UniProtKB-SubCell"/>
</dbReference>
<evidence type="ECO:0000313" key="12">
    <source>
        <dbReference type="EMBL" id="KDQ11899.1"/>
    </source>
</evidence>
<dbReference type="InterPro" id="IPR001683">
    <property type="entry name" value="PX_dom"/>
</dbReference>
<comment type="subcellular location">
    <subcellularLocation>
        <location evidence="2">Endosome</location>
    </subcellularLocation>
    <subcellularLocation>
        <location evidence="1">Vacuole membrane</location>
        <topology evidence="1">Peripheral membrane protein</topology>
    </subcellularLocation>
</comment>
<dbReference type="PANTHER" id="PTHR10555">
    <property type="entry name" value="SORTING NEXIN"/>
    <property type="match status" value="1"/>
</dbReference>